<feature type="region of interest" description="Disordered" evidence="1">
    <location>
        <begin position="1"/>
        <end position="35"/>
    </location>
</feature>
<feature type="transmembrane region" description="Helical" evidence="2">
    <location>
        <begin position="343"/>
        <end position="362"/>
    </location>
</feature>
<gene>
    <name evidence="3" type="ORF">ITI46_05735</name>
</gene>
<dbReference type="Proteomes" id="UP001519064">
    <property type="component" value="Unassembled WGS sequence"/>
</dbReference>
<feature type="transmembrane region" description="Helical" evidence="2">
    <location>
        <begin position="292"/>
        <end position="312"/>
    </location>
</feature>
<keyword evidence="4" id="KW-1185">Reference proteome</keyword>
<reference evidence="3 4" key="1">
    <citation type="submission" date="2020-11" db="EMBL/GenBank/DDBJ databases">
        <title>Streptomyces spirodelae sp. nov., isolated from duckweed.</title>
        <authorList>
            <person name="Saimee Y."/>
            <person name="Duangmal K."/>
        </authorList>
    </citation>
    <scope>NUCLEOTIDE SEQUENCE [LARGE SCALE GENOMIC DNA]</scope>
    <source>
        <strain evidence="3 4">S16-07</strain>
    </source>
</reference>
<evidence type="ECO:0000313" key="4">
    <source>
        <dbReference type="Proteomes" id="UP001519064"/>
    </source>
</evidence>
<feature type="compositionally biased region" description="Pro residues" evidence="1">
    <location>
        <begin position="114"/>
        <end position="124"/>
    </location>
</feature>
<evidence type="ECO:0000256" key="2">
    <source>
        <dbReference type="SAM" id="Phobius"/>
    </source>
</evidence>
<dbReference type="EMBL" id="JADKMA010000017">
    <property type="protein sequence ID" value="MBO8191193.1"/>
    <property type="molecule type" value="Genomic_DNA"/>
</dbReference>
<organism evidence="3 4">
    <name type="scientific">Streptomyces oryzae</name>
    <dbReference type="NCBI Taxonomy" id="1434886"/>
    <lineage>
        <taxon>Bacteria</taxon>
        <taxon>Bacillati</taxon>
        <taxon>Actinomycetota</taxon>
        <taxon>Actinomycetes</taxon>
        <taxon>Kitasatosporales</taxon>
        <taxon>Streptomycetaceae</taxon>
        <taxon>Streptomyces</taxon>
    </lineage>
</organism>
<name>A0ABS3X773_9ACTN</name>
<feature type="transmembrane region" description="Helical" evidence="2">
    <location>
        <begin position="262"/>
        <end position="280"/>
    </location>
</feature>
<sequence>MNDGRYEDPYRGAYDEYGRPLPQPEGGPLPGYEGAYEVYDGTYDSAYDVTYEVTRADVPPHPQATQPAYGSSWEGTGMLPNGAQTAHQPLPEPTGPAGYGAPGPLPPEDHSQPQPMPQPQPYASPQPHAQPQQPYASPQPQSQPQPEPYAQQQPQPYDAAPPPPQAAAAPAPGTRPRTGSPIIAPGFRPAAVTTVLAALLAGAAPLGQWALAGALVLLQALTAAGWYRLNGMWPARQGIALAFVAGLTADAGLLLTDGKDNAPTVLLGAAGVWCVLSLVLQLRNNSSPDERLYALTAGFAATGLTVLAGGLLATEPEAVTVGAAAVAVGALARAVPLPAPLSVLLALAAAAAAGAGTGQLNGVDPVPAAQLGLGAGVCALLGLRVASYDWPSRFVHMTAGVALPLTLATPALYLLGRTVM</sequence>
<proteinExistence type="predicted"/>
<keyword evidence="2" id="KW-0812">Transmembrane</keyword>
<accession>A0ABS3X773</accession>
<evidence type="ECO:0000313" key="3">
    <source>
        <dbReference type="EMBL" id="MBO8191193.1"/>
    </source>
</evidence>
<feature type="transmembrane region" description="Helical" evidence="2">
    <location>
        <begin position="239"/>
        <end position="256"/>
    </location>
</feature>
<feature type="compositionally biased region" description="Low complexity" evidence="1">
    <location>
        <begin position="125"/>
        <end position="140"/>
    </location>
</feature>
<feature type="compositionally biased region" description="Low complexity" evidence="1">
    <location>
        <begin position="148"/>
        <end position="158"/>
    </location>
</feature>
<comment type="caution">
    <text evidence="3">The sequence shown here is derived from an EMBL/GenBank/DDBJ whole genome shotgun (WGS) entry which is preliminary data.</text>
</comment>
<feature type="region of interest" description="Disordered" evidence="1">
    <location>
        <begin position="55"/>
        <end position="182"/>
    </location>
</feature>
<evidence type="ECO:0000256" key="1">
    <source>
        <dbReference type="SAM" id="MobiDB-lite"/>
    </source>
</evidence>
<evidence type="ECO:0008006" key="5">
    <source>
        <dbReference type="Google" id="ProtNLM"/>
    </source>
</evidence>
<protein>
    <recommendedName>
        <fullName evidence="5">Integral membrane protein</fullName>
    </recommendedName>
</protein>
<keyword evidence="2" id="KW-1133">Transmembrane helix</keyword>
<feature type="compositionally biased region" description="Basic and acidic residues" evidence="1">
    <location>
        <begin position="1"/>
        <end position="18"/>
    </location>
</feature>
<feature type="transmembrane region" description="Helical" evidence="2">
    <location>
        <begin position="394"/>
        <end position="415"/>
    </location>
</feature>
<dbReference type="RefSeq" id="WP_209238284.1">
    <property type="nucleotide sequence ID" value="NZ_JADKMA010000017.1"/>
</dbReference>
<keyword evidence="2" id="KW-0472">Membrane</keyword>